<dbReference type="Pfam" id="PF00069">
    <property type="entry name" value="Pkinase"/>
    <property type="match status" value="1"/>
</dbReference>
<feature type="region of interest" description="Disordered" evidence="1">
    <location>
        <begin position="430"/>
        <end position="456"/>
    </location>
</feature>
<comment type="caution">
    <text evidence="2">The sequence shown here is derived from an EMBL/GenBank/DDBJ whole genome shotgun (WGS) entry which is preliminary data.</text>
</comment>
<evidence type="ECO:0000313" key="3">
    <source>
        <dbReference type="Proteomes" id="UP000001548"/>
    </source>
</evidence>
<dbReference type="PANTHER" id="PTHR44305">
    <property type="entry name" value="SI:DKEY-192D15.2-RELATED"/>
    <property type="match status" value="1"/>
</dbReference>
<feature type="compositionally biased region" description="Low complexity" evidence="1">
    <location>
        <begin position="583"/>
        <end position="595"/>
    </location>
</feature>
<dbReference type="PROSITE" id="PS50011">
    <property type="entry name" value="PROTEIN_KINASE_DOM"/>
    <property type="match status" value="1"/>
</dbReference>
<sequence length="595" mass="67381">MLAVNYPATQPAAEDQLLLGRYRQESEIFRGKYSHIFCMKDITSQRQFSCKKFPLAKLTSHQIELIRYEAALAQKSTFPGQMKYSSVVLDQKGGNLAALVDLHKYGDLRTQLDTAIMDDFFFSEDTIWMIATQLIKFLADYSSQTATKDKVLLDLRPSCIYISEMGFVLVDTVRLARFDIFPESADYETPCYNAPELLAGARPFHTMDIWSLGATLFELCMRRPYVTGWTRQQVLELSLAPPNITVELTTNPANTKFKYSRKLSDFITDLLNPRPERRPSTDDLIARPPIAELMITYKELLRVHYYKRKPRIARMSTCACGGNMDDCCGYRRYLKKLAAEPPYSHNVSYTRVANSSGNTYTIVNNWISKQGKGHHRRYMLSKVFAEPRTRPLGARRPIQYNQISEQPSVFSDNANLLQGSSISSFSPTASFSSSGSVSMNEQPVQQSSFPSRHSQEITVDDKPETMHQPAIQDQYMCDQGVGTPSPVTLQDIITDVPSLELIRDRIIPPNTHGFISSQHLHPSARKLVKPSTQHNAVHCSPNFLKQSVATSPIQSYKAQISYNSVQPADVYEGRPNRYREQPSSMHISSIQSSMQ</sequence>
<keyword evidence="2" id="KW-0808">Transferase</keyword>
<dbReference type="EMBL" id="AACB03000003">
    <property type="protein sequence ID" value="KAE8302703.1"/>
    <property type="molecule type" value="Genomic_DNA"/>
</dbReference>
<dbReference type="GeneID" id="5697042"/>
<evidence type="ECO:0000256" key="1">
    <source>
        <dbReference type="SAM" id="MobiDB-lite"/>
    </source>
</evidence>
<name>A8BYE6_GIAIC</name>
<dbReference type="AlphaFoldDB" id="A8BYE6"/>
<proteinExistence type="predicted"/>
<dbReference type="HOGENOM" id="CLU_458897_0_0_1"/>
<dbReference type="Gene3D" id="3.30.200.20">
    <property type="entry name" value="Phosphorylase Kinase, domain 1"/>
    <property type="match status" value="1"/>
</dbReference>
<feature type="region of interest" description="Disordered" evidence="1">
    <location>
        <begin position="574"/>
        <end position="595"/>
    </location>
</feature>
<dbReference type="GO" id="GO:0004672">
    <property type="term" value="F:protein kinase activity"/>
    <property type="evidence" value="ECO:0007669"/>
    <property type="project" value="InterPro"/>
</dbReference>
<gene>
    <name evidence="2" type="ORF">GL50803_005554</name>
</gene>
<dbReference type="SUPFAM" id="SSF56112">
    <property type="entry name" value="Protein kinase-like (PK-like)"/>
    <property type="match status" value="1"/>
</dbReference>
<keyword evidence="2" id="KW-0418">Kinase</keyword>
<dbReference type="InterPro" id="IPR000719">
    <property type="entry name" value="Prot_kinase_dom"/>
</dbReference>
<accession>A8BYE6</accession>
<dbReference type="RefSeq" id="XP_001704161.1">
    <property type="nucleotide sequence ID" value="XM_001704109.1"/>
</dbReference>
<reference evidence="2 3" key="1">
    <citation type="journal article" date="2007" name="Science">
        <title>Genomic minimalism in the early diverging intestinal parasite Giardia lamblia.</title>
        <authorList>
            <person name="Morrison H.G."/>
            <person name="McArthur A.G."/>
            <person name="Gillin F.D."/>
            <person name="Aley S.B."/>
            <person name="Adam R.D."/>
            <person name="Olsen G.J."/>
            <person name="Best A.A."/>
            <person name="Cande W.Z."/>
            <person name="Chen F."/>
            <person name="Cipriano M.J."/>
            <person name="Davids B.J."/>
            <person name="Dawson S.C."/>
            <person name="Elmendorf H.G."/>
            <person name="Hehl A.B."/>
            <person name="Holder M.E."/>
            <person name="Huse S.M."/>
            <person name="Kim U.U."/>
            <person name="Lasek-Nesselquist E."/>
            <person name="Manning G."/>
            <person name="Nigam A."/>
            <person name="Nixon J.E."/>
            <person name="Palm D."/>
            <person name="Passamaneck N.E."/>
            <person name="Prabhu A."/>
            <person name="Reich C.I."/>
            <person name="Reiner D.S."/>
            <person name="Samuelson J."/>
            <person name="Svard S.G."/>
            <person name="Sogin M.L."/>
        </authorList>
    </citation>
    <scope>NUCLEOTIDE SEQUENCE [LARGE SCALE GENOMIC DNA]</scope>
    <source>
        <strain evidence="2 3">WB C6</strain>
    </source>
</reference>
<organism evidence="2 3">
    <name type="scientific">Giardia intestinalis (strain ATCC 50803 / WB clone C6)</name>
    <name type="common">Giardia lamblia</name>
    <dbReference type="NCBI Taxonomy" id="184922"/>
    <lineage>
        <taxon>Eukaryota</taxon>
        <taxon>Metamonada</taxon>
        <taxon>Diplomonadida</taxon>
        <taxon>Hexamitidae</taxon>
        <taxon>Giardiinae</taxon>
        <taxon>Giardia</taxon>
    </lineage>
</organism>
<dbReference type="InterPro" id="IPR053083">
    <property type="entry name" value="TF_kinase-domain_protein"/>
</dbReference>
<dbReference type="STRING" id="184922.A8BYE6"/>
<dbReference type="OMA" id="EDTIWMI"/>
<keyword evidence="3" id="KW-1185">Reference proteome</keyword>
<dbReference type="GO" id="GO:0005524">
    <property type="term" value="F:ATP binding"/>
    <property type="evidence" value="ECO:0007669"/>
    <property type="project" value="InterPro"/>
</dbReference>
<dbReference type="InterPro" id="IPR011009">
    <property type="entry name" value="Kinase-like_dom_sf"/>
</dbReference>
<dbReference type="Gene3D" id="1.10.510.10">
    <property type="entry name" value="Transferase(Phosphotransferase) domain 1"/>
    <property type="match status" value="1"/>
</dbReference>
<dbReference type="Proteomes" id="UP000001548">
    <property type="component" value="Unassembled WGS sequence"/>
</dbReference>
<dbReference type="VEuPathDB" id="GiardiaDB:GL50803_5554"/>
<feature type="compositionally biased region" description="Polar residues" evidence="1">
    <location>
        <begin position="439"/>
        <end position="452"/>
    </location>
</feature>
<evidence type="ECO:0000313" key="2">
    <source>
        <dbReference type="EMBL" id="KAE8302703.1"/>
    </source>
</evidence>
<dbReference type="PANTHER" id="PTHR44305:SF24">
    <property type="entry name" value="TYROSINE-PROTEIN KINASE C03B1.5-RELATED"/>
    <property type="match status" value="1"/>
</dbReference>
<dbReference type="KEGG" id="gla:GL50803_005554"/>
<protein>
    <submittedName>
        <fullName evidence="2">Kinase, NEK</fullName>
    </submittedName>
</protein>
<dbReference type="SMART" id="SM00220">
    <property type="entry name" value="S_TKc"/>
    <property type="match status" value="1"/>
</dbReference>